<dbReference type="PRINTS" id="PR01217">
    <property type="entry name" value="PRICHEXTENSN"/>
</dbReference>
<feature type="compositionally biased region" description="Low complexity" evidence="1">
    <location>
        <begin position="504"/>
        <end position="573"/>
    </location>
</feature>
<gene>
    <name evidence="2" type="ORF">THAOC_34185</name>
</gene>
<dbReference type="Proteomes" id="UP000266841">
    <property type="component" value="Unassembled WGS sequence"/>
</dbReference>
<sequence>MTSLYAAPVQATPSCYPTFKAETSYKAGTTVSASIVEHTTQPCAPDLTHQADNKTSLCNADGTRPVAITRTYNYRCVDGPKSLYCQQGWAFDPASLYGHVAWEKLEECYNESALFPNTWSAGDGCPAEYDSYNDGIGSYSSHYDPGDLVSVPLPASERSYGESKVYRCKDQGFQELDHHRAQISQCGQVGFEPDGFYGELVWEFLGNWGRRCPDPWIEMDWVPGHLPNNTYEYATYASYYEPGEQSEGRMHSLTCLQSSDVVYQCRRFPDYRHCGQAGYRPPKSPATPGAWKDAWTPQGICDLNNISAAPTSSPSFDVLDVQDEGCPEVWHSSTNYYSGDQVSLIMSNIPMRRIVYQCRGHPYEGYCNQEAFQPGTKYDDIPPYPCYSDNTMAPTQSPSVYGVVCDYTKCTAVPTPCRCDSSDCPNPLGLAVGCTKTIETCESKDVEPYSSTQNYDYGDVVRVGLDRYVCLGYPFGLWCNNPSYKPGLVDGIWSNAWRRDGVCPASASPSQSPSKAPSTSPSQSPSKEPSTSPSKSPSKEPSSSPSQSPSREPSTSPTRSPSPSQSPSRSPSKAPTPPSTSPTPAPTPKPTTPAPTPKPTTPAPTPNPTAAPTADNANSSPPTGSPVCTGVDISFGGSSTQITENNIGGRDPSNSNKFAMITNVGSYNGQSFHLKLESALASGDDPNCSSGTPADKAKCSIEISSNGAVTFMVKANKIHPIKFTLIGSSNGNPIIIPRFSFSMFDVGAKEFFWTDGSFSTFACGGCQDSCCPVGTEPHTLTHDSIADITANGETFTGGQRFNSNPLVINIPNVEDPLSLTPFQQSQSVRFVYADTSDFIIAFGRANGGLRQQFSGYTNIGANVC</sequence>
<keyword evidence="3" id="KW-1185">Reference proteome</keyword>
<dbReference type="InterPro" id="IPR051024">
    <property type="entry name" value="GlcNAc_Chitin_IntDeg"/>
</dbReference>
<evidence type="ECO:0000313" key="2">
    <source>
        <dbReference type="EMBL" id="EJK47120.1"/>
    </source>
</evidence>
<proteinExistence type="predicted"/>
<dbReference type="OrthoDB" id="5946976at2759"/>
<protein>
    <submittedName>
        <fullName evidence="2">Uncharacterized protein</fullName>
    </submittedName>
</protein>
<dbReference type="PANTHER" id="PTHR34823">
    <property type="entry name" value="GLCNAC-BINDING PROTEIN A"/>
    <property type="match status" value="1"/>
</dbReference>
<evidence type="ECO:0000313" key="3">
    <source>
        <dbReference type="Proteomes" id="UP000266841"/>
    </source>
</evidence>
<feature type="compositionally biased region" description="Low complexity" evidence="1">
    <location>
        <begin position="610"/>
        <end position="622"/>
    </location>
</feature>
<accession>K0R3V8</accession>
<dbReference type="PANTHER" id="PTHR34823:SF1">
    <property type="entry name" value="CHITIN-BINDING TYPE-4 DOMAIN-CONTAINING PROTEIN"/>
    <property type="match status" value="1"/>
</dbReference>
<feature type="compositionally biased region" description="Pro residues" evidence="1">
    <location>
        <begin position="574"/>
        <end position="609"/>
    </location>
</feature>
<dbReference type="EMBL" id="AGNL01047334">
    <property type="protein sequence ID" value="EJK47120.1"/>
    <property type="molecule type" value="Genomic_DNA"/>
</dbReference>
<dbReference type="AlphaFoldDB" id="K0R3V8"/>
<feature type="region of interest" description="Disordered" evidence="1">
    <location>
        <begin position="502"/>
        <end position="654"/>
    </location>
</feature>
<dbReference type="eggNOG" id="ENOG502S8ZT">
    <property type="taxonomic scope" value="Eukaryota"/>
</dbReference>
<name>K0R3V8_THAOC</name>
<reference evidence="2 3" key="1">
    <citation type="journal article" date="2012" name="Genome Biol.">
        <title>Genome and low-iron response of an oceanic diatom adapted to chronic iron limitation.</title>
        <authorList>
            <person name="Lommer M."/>
            <person name="Specht M."/>
            <person name="Roy A.S."/>
            <person name="Kraemer L."/>
            <person name="Andreson R."/>
            <person name="Gutowska M.A."/>
            <person name="Wolf J."/>
            <person name="Bergner S.V."/>
            <person name="Schilhabel M.B."/>
            <person name="Klostermeier U.C."/>
            <person name="Beiko R.G."/>
            <person name="Rosenstiel P."/>
            <person name="Hippler M."/>
            <person name="Laroche J."/>
        </authorList>
    </citation>
    <scope>NUCLEOTIDE SEQUENCE [LARGE SCALE GENOMIC DNA]</scope>
    <source>
        <strain evidence="2 3">CCMP1005</strain>
    </source>
</reference>
<evidence type="ECO:0000256" key="1">
    <source>
        <dbReference type="SAM" id="MobiDB-lite"/>
    </source>
</evidence>
<comment type="caution">
    <text evidence="2">The sequence shown here is derived from an EMBL/GenBank/DDBJ whole genome shotgun (WGS) entry which is preliminary data.</text>
</comment>
<organism evidence="2 3">
    <name type="scientific">Thalassiosira oceanica</name>
    <name type="common">Marine diatom</name>
    <dbReference type="NCBI Taxonomy" id="159749"/>
    <lineage>
        <taxon>Eukaryota</taxon>
        <taxon>Sar</taxon>
        <taxon>Stramenopiles</taxon>
        <taxon>Ochrophyta</taxon>
        <taxon>Bacillariophyta</taxon>
        <taxon>Coscinodiscophyceae</taxon>
        <taxon>Thalassiosirophycidae</taxon>
        <taxon>Thalassiosirales</taxon>
        <taxon>Thalassiosiraceae</taxon>
        <taxon>Thalassiosira</taxon>
    </lineage>
</organism>
<feature type="compositionally biased region" description="Polar residues" evidence="1">
    <location>
        <begin position="636"/>
        <end position="654"/>
    </location>
</feature>